<dbReference type="InterPro" id="IPR016732">
    <property type="entry name" value="UCP018688"/>
</dbReference>
<dbReference type="PANTHER" id="PTHR41373:SF1">
    <property type="entry name" value="PHOSPHATIDYLGLYCEROL LYSYLTRANSFERASE C-TERMINAL DOMAIN-CONTAINING PROTEIN"/>
    <property type="match status" value="1"/>
</dbReference>
<dbReference type="Pfam" id="PF09924">
    <property type="entry name" value="LPG_synthase_C"/>
    <property type="match status" value="1"/>
</dbReference>
<gene>
    <name evidence="2" type="ORF">OUY18_04275</name>
</gene>
<evidence type="ECO:0000313" key="3">
    <source>
        <dbReference type="Proteomes" id="UP001082703"/>
    </source>
</evidence>
<comment type="caution">
    <text evidence="2">The sequence shown here is derived from an EMBL/GenBank/DDBJ whole genome shotgun (WGS) entry which is preliminary data.</text>
</comment>
<feature type="domain" description="Phosphatidylglycerol lysyltransferase C-terminal" evidence="1">
    <location>
        <begin position="24"/>
        <end position="293"/>
    </location>
</feature>
<accession>A0ABT4BRG4</accession>
<dbReference type="InterPro" id="IPR016181">
    <property type="entry name" value="Acyl_CoA_acyltransferase"/>
</dbReference>
<dbReference type="PIRSF" id="PIRSF018688">
    <property type="entry name" value="UCP018688"/>
    <property type="match status" value="1"/>
</dbReference>
<name>A0ABT4BRG4_9FIRM</name>
<dbReference type="PANTHER" id="PTHR41373">
    <property type="entry name" value="DUF2156 DOMAIN-CONTAINING PROTEIN"/>
    <property type="match status" value="1"/>
</dbReference>
<dbReference type="RefSeq" id="WP_268057483.1">
    <property type="nucleotide sequence ID" value="NZ_JAPOHA010000003.1"/>
</dbReference>
<evidence type="ECO:0000313" key="2">
    <source>
        <dbReference type="EMBL" id="MCY1713472.1"/>
    </source>
</evidence>
<keyword evidence="3" id="KW-1185">Reference proteome</keyword>
<dbReference type="SUPFAM" id="SSF55729">
    <property type="entry name" value="Acyl-CoA N-acyltransferases (Nat)"/>
    <property type="match status" value="2"/>
</dbReference>
<proteinExistence type="predicted"/>
<sequence length="301" mass="35755">MLAFKPIEEDNVARFSKYFQCQKSRTCDYTLAGTFMWRKFFYSEYAVEEKMLFFRVKYINGVTAFTFPIGCGSTEDALDRLEDYARRNNLRLIFCTVPEEGLAILQKRYRDAVTYTESRDWYDYLYVAEDMRSFAGRRFSGQRNHVNKFRKLYPNYRYVPMNAENIGRVIEFFDRYAPEHVKDSPIAKEETLRAKEILTYFQRFELLGGFLEVDEQIVAFSVGEIVGDTLFVHIEKAMREYEGSYQMIVQQFALHEVTEEVRYINREDDSGDLGLRKSKLSYHPVRLLEKYFVTVEDSAWK</sequence>
<dbReference type="Proteomes" id="UP001082703">
    <property type="component" value="Unassembled WGS sequence"/>
</dbReference>
<organism evidence="2 3">
    <name type="scientific">Caproiciproducens galactitolivorans</name>
    <dbReference type="NCBI Taxonomy" id="642589"/>
    <lineage>
        <taxon>Bacteria</taxon>
        <taxon>Bacillati</taxon>
        <taxon>Bacillota</taxon>
        <taxon>Clostridia</taxon>
        <taxon>Eubacteriales</taxon>
        <taxon>Acutalibacteraceae</taxon>
        <taxon>Caproiciproducens</taxon>
    </lineage>
</organism>
<dbReference type="InterPro" id="IPR024320">
    <property type="entry name" value="LPG_synthase_C"/>
</dbReference>
<dbReference type="Gene3D" id="3.40.630.30">
    <property type="match status" value="1"/>
</dbReference>
<evidence type="ECO:0000259" key="1">
    <source>
        <dbReference type="Pfam" id="PF09924"/>
    </source>
</evidence>
<protein>
    <submittedName>
        <fullName evidence="2">Phosphatidylglycerol lysyltransferase domain-containing protein</fullName>
    </submittedName>
</protein>
<dbReference type="EMBL" id="JAPOHA010000003">
    <property type="protein sequence ID" value="MCY1713472.1"/>
    <property type="molecule type" value="Genomic_DNA"/>
</dbReference>
<reference evidence="2 3" key="1">
    <citation type="submission" date="2022-11" db="EMBL/GenBank/DDBJ databases">
        <authorList>
            <person name="Caiyu Z."/>
        </authorList>
    </citation>
    <scope>NUCLEOTIDE SEQUENCE [LARGE SCALE GENOMIC DNA]</scope>
    <source>
        <strain evidence="2 3">YR-4</strain>
    </source>
</reference>